<gene>
    <name evidence="1" type="ORF">HGH91_06175</name>
</gene>
<proteinExistence type="predicted"/>
<dbReference type="AlphaFoldDB" id="A0A847SQ65"/>
<dbReference type="Proteomes" id="UP000552864">
    <property type="component" value="Unassembled WGS sequence"/>
</dbReference>
<evidence type="ECO:0000313" key="2">
    <source>
        <dbReference type="Proteomes" id="UP000552864"/>
    </source>
</evidence>
<keyword evidence="2" id="KW-1185">Reference proteome</keyword>
<evidence type="ECO:0008006" key="3">
    <source>
        <dbReference type="Google" id="ProtNLM"/>
    </source>
</evidence>
<organism evidence="1 2">
    <name type="scientific">Chitinophaga eiseniae</name>
    <dbReference type="NCBI Taxonomy" id="634771"/>
    <lineage>
        <taxon>Bacteria</taxon>
        <taxon>Pseudomonadati</taxon>
        <taxon>Bacteroidota</taxon>
        <taxon>Chitinophagia</taxon>
        <taxon>Chitinophagales</taxon>
        <taxon>Chitinophagaceae</taxon>
        <taxon>Chitinophaga</taxon>
    </lineage>
</organism>
<dbReference type="RefSeq" id="WP_168737547.1">
    <property type="nucleotide sequence ID" value="NZ_JABAHZ010000001.1"/>
</dbReference>
<sequence>MNSFKPIPTVAINLKKRADRKAHITKAFEGRPEFRLTIIDAIEDSIGAKGLWLTLQHIIRTYTTDTEYLIICEDDHQFTEHYSFPLLTTAIHDAVSNHADVLCGGASWFNSAIQLSQHSYWTEKYTGLQFTVIFKKFYEKILHTPFYDNDAADLKISSLTDKKLFIHPFISIQKEFGYSDVTAKNNAAGRVDELFKTSEANVTTLKNIAGYYSTHQKTLTQDEISLEGIYITTYIVKTTSGDIDQYIDRHFSDKPELVPIVIHSDDKHPSHLLSSATVLKNIMTAAIATEDDAIIICDEYHQFSPAYSGGYLIRNILEAYHQGADILFGGGTDFGLVVPISEHRFWVGSVNHPQFTIIFKAAFSKILAYLNDATSPENDILSAFSSNKMVLCPFVSMTSPTTEKRLLIIREHAGYAENSH</sequence>
<protein>
    <recommendedName>
        <fullName evidence="3">Glycosyltransferase family 25 (LPS biosynthesis protein)</fullName>
    </recommendedName>
</protein>
<comment type="caution">
    <text evidence="1">The sequence shown here is derived from an EMBL/GenBank/DDBJ whole genome shotgun (WGS) entry which is preliminary data.</text>
</comment>
<accession>A0A847SQ65</accession>
<reference evidence="1 2" key="1">
    <citation type="submission" date="2020-04" db="EMBL/GenBank/DDBJ databases">
        <authorList>
            <person name="Yin C."/>
        </authorList>
    </citation>
    <scope>NUCLEOTIDE SEQUENCE [LARGE SCALE GENOMIC DNA]</scope>
    <source>
        <strain evidence="1 2">Ak56</strain>
    </source>
</reference>
<name>A0A847SQ65_9BACT</name>
<dbReference type="EMBL" id="JABAHZ010000001">
    <property type="protein sequence ID" value="NLR78202.1"/>
    <property type="molecule type" value="Genomic_DNA"/>
</dbReference>
<evidence type="ECO:0000313" key="1">
    <source>
        <dbReference type="EMBL" id="NLR78202.1"/>
    </source>
</evidence>